<evidence type="ECO:0000313" key="2">
    <source>
        <dbReference type="Proteomes" id="UP000318509"/>
    </source>
</evidence>
<proteinExistence type="predicted"/>
<dbReference type="Proteomes" id="UP000318509">
    <property type="component" value="Unassembled WGS sequence"/>
</dbReference>
<reference evidence="1 2" key="1">
    <citation type="journal article" date="2019" name="Nat. Microbiol.">
        <title>Mediterranean grassland soil C-N compound turnover is dependent on rainfall and depth, and is mediated by genomically divergent microorganisms.</title>
        <authorList>
            <person name="Diamond S."/>
            <person name="Andeer P.F."/>
            <person name="Li Z."/>
            <person name="Crits-Christoph A."/>
            <person name="Burstein D."/>
            <person name="Anantharaman K."/>
            <person name="Lane K.R."/>
            <person name="Thomas B.C."/>
            <person name="Pan C."/>
            <person name="Northen T.R."/>
            <person name="Banfield J.F."/>
        </authorList>
    </citation>
    <scope>NUCLEOTIDE SEQUENCE [LARGE SCALE GENOMIC DNA]</scope>
    <source>
        <strain evidence="1">NP_3</strain>
    </source>
</reference>
<dbReference type="EMBL" id="VBAK01000120">
    <property type="protein sequence ID" value="TMI89621.1"/>
    <property type="molecule type" value="Genomic_DNA"/>
</dbReference>
<name>A0A537K1G7_9BACT</name>
<gene>
    <name evidence="1" type="ORF">E6H00_09135</name>
</gene>
<evidence type="ECO:0000313" key="1">
    <source>
        <dbReference type="EMBL" id="TMI89621.1"/>
    </source>
</evidence>
<protein>
    <submittedName>
        <fullName evidence="1">Uncharacterized protein</fullName>
    </submittedName>
</protein>
<dbReference type="AlphaFoldDB" id="A0A537K1G7"/>
<accession>A0A537K1G7</accession>
<organism evidence="1 2">
    <name type="scientific">Candidatus Segetimicrobium genomatis</name>
    <dbReference type="NCBI Taxonomy" id="2569760"/>
    <lineage>
        <taxon>Bacteria</taxon>
        <taxon>Bacillati</taxon>
        <taxon>Candidatus Sysuimicrobiota</taxon>
        <taxon>Candidatus Sysuimicrobiia</taxon>
        <taxon>Candidatus Sysuimicrobiales</taxon>
        <taxon>Candidatus Segetimicrobiaceae</taxon>
        <taxon>Candidatus Segetimicrobium</taxon>
    </lineage>
</organism>
<sequence>MIDWLRIEAAQQGLALDDEDLEAIRHLLIEMKIALAAKRATIPEGTEPFLGPAGTGPVMGTGP</sequence>
<comment type="caution">
    <text evidence="1">The sequence shown here is derived from an EMBL/GenBank/DDBJ whole genome shotgun (WGS) entry which is preliminary data.</text>
</comment>